<evidence type="ECO:0000259" key="5">
    <source>
        <dbReference type="Pfam" id="PF08240"/>
    </source>
</evidence>
<dbReference type="SUPFAM" id="SSF51735">
    <property type="entry name" value="NAD(P)-binding Rossmann-fold domains"/>
    <property type="match status" value="1"/>
</dbReference>
<dbReference type="PANTHER" id="PTHR42813">
    <property type="entry name" value="ZINC-TYPE ALCOHOL DEHYDROGENASE-LIKE"/>
    <property type="match status" value="1"/>
</dbReference>
<evidence type="ECO:0000259" key="4">
    <source>
        <dbReference type="Pfam" id="PF00107"/>
    </source>
</evidence>
<comment type="cofactor">
    <cofactor evidence="1">
        <name>Zn(2+)</name>
        <dbReference type="ChEBI" id="CHEBI:29105"/>
    </cofactor>
</comment>
<dbReference type="PANTHER" id="PTHR42813:SF2">
    <property type="entry name" value="DEHYDROGENASE, ZINC-CONTAINING, PUTATIVE (AFU_ORTHOLOGUE AFUA_2G02810)-RELATED"/>
    <property type="match status" value="1"/>
</dbReference>
<dbReference type="InterPro" id="IPR013154">
    <property type="entry name" value="ADH-like_N"/>
</dbReference>
<dbReference type="OrthoDB" id="3941538at2759"/>
<dbReference type="InterPro" id="IPR011032">
    <property type="entry name" value="GroES-like_sf"/>
</dbReference>
<keyword evidence="2" id="KW-0479">Metal-binding</keyword>
<proteinExistence type="predicted"/>
<name>A0A0D7BMH0_9AGAR</name>
<dbReference type="EMBL" id="KN880463">
    <property type="protein sequence ID" value="KIY70786.1"/>
    <property type="molecule type" value="Genomic_DNA"/>
</dbReference>
<accession>A0A0D7BMH0</accession>
<evidence type="ECO:0000256" key="2">
    <source>
        <dbReference type="ARBA" id="ARBA00022723"/>
    </source>
</evidence>
<reference evidence="6 7" key="1">
    <citation type="journal article" date="2015" name="Fungal Genet. Biol.">
        <title>Evolution of novel wood decay mechanisms in Agaricales revealed by the genome sequences of Fistulina hepatica and Cylindrobasidium torrendii.</title>
        <authorList>
            <person name="Floudas D."/>
            <person name="Held B.W."/>
            <person name="Riley R."/>
            <person name="Nagy L.G."/>
            <person name="Koehler G."/>
            <person name="Ransdell A.S."/>
            <person name="Younus H."/>
            <person name="Chow J."/>
            <person name="Chiniquy J."/>
            <person name="Lipzen A."/>
            <person name="Tritt A."/>
            <person name="Sun H."/>
            <person name="Haridas S."/>
            <person name="LaButti K."/>
            <person name="Ohm R.A."/>
            <person name="Kues U."/>
            <person name="Blanchette R.A."/>
            <person name="Grigoriev I.V."/>
            <person name="Minto R.E."/>
            <person name="Hibbett D.S."/>
        </authorList>
    </citation>
    <scope>NUCLEOTIDE SEQUENCE [LARGE SCALE GENOMIC DNA]</scope>
    <source>
        <strain evidence="6 7">FP15055 ss-10</strain>
    </source>
</reference>
<dbReference type="Pfam" id="PF00107">
    <property type="entry name" value="ADH_zinc_N"/>
    <property type="match status" value="1"/>
</dbReference>
<organism evidence="6 7">
    <name type="scientific">Cylindrobasidium torrendii FP15055 ss-10</name>
    <dbReference type="NCBI Taxonomy" id="1314674"/>
    <lineage>
        <taxon>Eukaryota</taxon>
        <taxon>Fungi</taxon>
        <taxon>Dikarya</taxon>
        <taxon>Basidiomycota</taxon>
        <taxon>Agaricomycotina</taxon>
        <taxon>Agaricomycetes</taxon>
        <taxon>Agaricomycetidae</taxon>
        <taxon>Agaricales</taxon>
        <taxon>Marasmiineae</taxon>
        <taxon>Physalacriaceae</taxon>
        <taxon>Cylindrobasidium</taxon>
    </lineage>
</organism>
<evidence type="ECO:0000256" key="3">
    <source>
        <dbReference type="ARBA" id="ARBA00022833"/>
    </source>
</evidence>
<gene>
    <name evidence="6" type="ORF">CYLTODRAFT_419460</name>
</gene>
<keyword evidence="7" id="KW-1185">Reference proteome</keyword>
<dbReference type="InterPro" id="IPR013149">
    <property type="entry name" value="ADH-like_C"/>
</dbReference>
<dbReference type="Gene3D" id="3.40.50.720">
    <property type="entry name" value="NAD(P)-binding Rossmann-like Domain"/>
    <property type="match status" value="2"/>
</dbReference>
<dbReference type="Pfam" id="PF08240">
    <property type="entry name" value="ADH_N"/>
    <property type="match status" value="1"/>
</dbReference>
<feature type="domain" description="Alcohol dehydrogenase-like N-terminal" evidence="5">
    <location>
        <begin position="27"/>
        <end position="140"/>
    </location>
</feature>
<evidence type="ECO:0000313" key="7">
    <source>
        <dbReference type="Proteomes" id="UP000054007"/>
    </source>
</evidence>
<dbReference type="STRING" id="1314674.A0A0D7BMH0"/>
<sequence>MQSAIRFHPPSYDIRVETIPTPRISDPDDAIVKVKYAGLCGSDLHAYRGHEIVDQVHTCGHEFIGEIVELGSAFGKAIDGRAPLYSTLKVGDKVVSPFTTNCGECAFCRAGVTCRCIHSKLFGCPALEGAQAQYVRVPKAGGTLYSLSDPALSQKYSSWANISDSSLLFLGDILPTGLFAALQAIHHPKLQATLSGIPWPLHMDTSPSVRTESPKDITLTFAIVGLGPVGLCAMIALADQASLKGFKLRIVGVDLNEARRQKAERVYATVCQTEGYTDAGISFVTYDGEAAKSAVSEYTEGAGCDAVLEIVGHDSALNLAYDLVRPFGVISSVGVHSERPFPLSGGNLYDKNVSMDFGRCPARAMLPIALDLLVKRQDVFAGVGTDASLVDRIVGMGDAVEMYKLFDKGDIGKVLFQPWE</sequence>
<evidence type="ECO:0000256" key="1">
    <source>
        <dbReference type="ARBA" id="ARBA00001947"/>
    </source>
</evidence>
<dbReference type="InterPro" id="IPR036291">
    <property type="entry name" value="NAD(P)-bd_dom_sf"/>
</dbReference>
<feature type="domain" description="Alcohol dehydrogenase-like C-terminal" evidence="4">
    <location>
        <begin position="228"/>
        <end position="357"/>
    </location>
</feature>
<dbReference type="GO" id="GO:0046872">
    <property type="term" value="F:metal ion binding"/>
    <property type="evidence" value="ECO:0007669"/>
    <property type="project" value="UniProtKB-KW"/>
</dbReference>
<dbReference type="Gene3D" id="3.90.180.10">
    <property type="entry name" value="Medium-chain alcohol dehydrogenases, catalytic domain"/>
    <property type="match status" value="1"/>
</dbReference>
<dbReference type="AlphaFoldDB" id="A0A0D7BMH0"/>
<keyword evidence="3" id="KW-0862">Zinc</keyword>
<dbReference type="SUPFAM" id="SSF50129">
    <property type="entry name" value="GroES-like"/>
    <property type="match status" value="1"/>
</dbReference>
<evidence type="ECO:0000313" key="6">
    <source>
        <dbReference type="EMBL" id="KIY70786.1"/>
    </source>
</evidence>
<dbReference type="Proteomes" id="UP000054007">
    <property type="component" value="Unassembled WGS sequence"/>
</dbReference>
<protein>
    <submittedName>
        <fullName evidence="6">Alcohol dehydrogenase</fullName>
    </submittedName>
</protein>